<organism evidence="1 2">
    <name type="scientific">Muricoprocola aceti</name>
    <dbReference type="NCBI Taxonomy" id="2981772"/>
    <lineage>
        <taxon>Bacteria</taxon>
        <taxon>Bacillati</taxon>
        <taxon>Bacillota</taxon>
        <taxon>Clostridia</taxon>
        <taxon>Lachnospirales</taxon>
        <taxon>Lachnospiraceae</taxon>
        <taxon>Muricoprocola</taxon>
    </lineage>
</organism>
<accession>A0ABT2SJQ6</accession>
<reference evidence="1 2" key="1">
    <citation type="journal article" date="2021" name="ISME Commun">
        <title>Automated analysis of genomic sequences facilitates high-throughput and comprehensive description of bacteria.</title>
        <authorList>
            <person name="Hitch T.C.A."/>
        </authorList>
    </citation>
    <scope>NUCLEOTIDE SEQUENCE [LARGE SCALE GENOMIC DNA]</scope>
    <source>
        <strain evidence="1 2">Sanger_29</strain>
    </source>
</reference>
<proteinExistence type="predicted"/>
<sequence length="868" mass="103169">MKLSIFYVYEKQNKPEKLLQNQKLSSDRIQVLPIKGHLTETGQKQVLDHLPEAEGEYLTVLYEGDRLQAGWLDQACEKLEQSNMAFVMPYIFPQFELKNKCEYFRTESRENREIDIRENQLVFPLELHGLVLRTEQVQKTWRECDLETEKEKQLVYELLKNQPIFYYMGEAELKYLVPREQDFFNCISVLQREWYYDSFEKGILPLLEREAENGEVNMFLQCMTLHMVELRLCANTNNRNKHVISEEEVPEYYRLLKKVLDYVTVETILKNESAMLKVAQKMRMFVVRLKAGRENYYPDVKGSADNIQMMFEGILFADIENLSVRIELINYENGNLEIDGNINDFIADAQGMVYARFDNHCIPVIYNGRYALQKCFGVSYYRNKTFHVSVPVPDSEKIRSLTFGMKADDHEYELQMDFPMQTSRFSKALNAGYWRFGKYISYWKDNQICVEKYTWIKMVKKELHMWKQMYCKTNGMFRDQLPLRMLNFLCQPYFSRKKIWLFFDKIYKGGDSSEYLYKYALGQKDGITKYYLLDESCPDYKRMRTEGYKPIKRGSLIHRLAFLNADIIVASNSTIFAFNNYEGRKSEPIRGLIHSDTACVQHGMSIQKIALAQQRLRDNTRLYFCASKYEIENLSKPVYDYEGYDALKLTGVPRYDGLKDRKEKVLLFSPTWRMNSVLPAYHGESYARDYNPNFKETSYYKVYNGLLNDPQLLEAARKYGYRIQYVLHPLISPQYEDFTQNDLVEIIPSTGEMSYEKLFCEAALMVTDFSGVQFDFAYMRKPVVYLHHEDIPQHYEEGTFHYKTMGFGEICHTNQELIDILCRYMEHNCEMPEEYRAHADDFFYYSDHHNCERIYQEMIKYQNRKEKR</sequence>
<dbReference type="InterPro" id="IPR007554">
    <property type="entry name" value="Glycerophosphate_synth"/>
</dbReference>
<dbReference type="RefSeq" id="WP_262653954.1">
    <property type="nucleotide sequence ID" value="NZ_JAOQKE010000003.1"/>
</dbReference>
<keyword evidence="2" id="KW-1185">Reference proteome</keyword>
<dbReference type="InterPro" id="IPR043148">
    <property type="entry name" value="TagF_C"/>
</dbReference>
<protein>
    <submittedName>
        <fullName evidence="1">CDP-glycerol glycerophosphotransferase family protein</fullName>
    </submittedName>
</protein>
<name>A0ABT2SJQ6_9FIRM</name>
<evidence type="ECO:0000313" key="2">
    <source>
        <dbReference type="Proteomes" id="UP001652338"/>
    </source>
</evidence>
<dbReference type="EMBL" id="JAOQKE010000003">
    <property type="protein sequence ID" value="MCU6724530.1"/>
    <property type="molecule type" value="Genomic_DNA"/>
</dbReference>
<dbReference type="Proteomes" id="UP001652338">
    <property type="component" value="Unassembled WGS sequence"/>
</dbReference>
<dbReference type="Gene3D" id="3.40.50.12580">
    <property type="match status" value="1"/>
</dbReference>
<evidence type="ECO:0000313" key="1">
    <source>
        <dbReference type="EMBL" id="MCU6724530.1"/>
    </source>
</evidence>
<dbReference type="Pfam" id="PF04464">
    <property type="entry name" value="Glyphos_transf"/>
    <property type="match status" value="1"/>
</dbReference>
<dbReference type="SUPFAM" id="SSF53756">
    <property type="entry name" value="UDP-Glycosyltransferase/glycogen phosphorylase"/>
    <property type="match status" value="1"/>
</dbReference>
<gene>
    <name evidence="1" type="ORF">OCV47_03995</name>
</gene>
<comment type="caution">
    <text evidence="1">The sequence shown here is derived from an EMBL/GenBank/DDBJ whole genome shotgun (WGS) entry which is preliminary data.</text>
</comment>